<evidence type="ECO:0000256" key="6">
    <source>
        <dbReference type="PIRSR" id="PIRSR018153-1"/>
    </source>
</evidence>
<keyword evidence="4 7" id="KW-0808">Transferase</keyword>
<accession>A0A1E4S8K7</accession>
<gene>
    <name evidence="7" type="ORF">CYBJADRAFT_120719</name>
</gene>
<evidence type="ECO:0000256" key="3">
    <source>
        <dbReference type="ARBA" id="ARBA00022676"/>
    </source>
</evidence>
<protein>
    <submittedName>
        <fullName evidence="7">Glycosyl transferase</fullName>
    </submittedName>
</protein>
<dbReference type="PANTHER" id="PTHR31121:SF2">
    <property type="entry name" value="MANNOSYLTRANSFERASE KTR5-RELATED"/>
    <property type="match status" value="1"/>
</dbReference>
<sequence length="437" mass="51892">DDVFFDGCSDPQWLSPERADASLVMLARNEELDGVIKSMMSLERHFNQWFHYPWVLINDEEFTEEFKSTVRNYTASTVEFGTIPEELWEFPEDVKETPLFKQAVELQGDKGIMYGNKVSYHKMCRFFSGGFYRHPLVRKHQWYWRVEPDVEFFCDIPYDPFMEMQRRGKKYGFVIMIEEFSDTIPNLFRATRAWLRETGFEPRSSWKLFVKNMMSKVKIPDLKRQERWYANIDNFWNIASRVREVLLVEDLLRNVKKEFSSKGKSGTLMTDDDIPEDHIRELVAFAKDRGRLPGLSGERIDGQEYNLNHFWSNFEIARVDLWDNPIYESYFQFLEKQGGFYSERWGDAPVHSLAVGFMLDISEIHYFRDLGYQHSVIRHCPANHPNQTPYEASEEYLQMPGYSPKYDNFWKHLSPVKDYGQGCRCRCPKSTYDVEDN</sequence>
<dbReference type="InterPro" id="IPR002685">
    <property type="entry name" value="Glyco_trans_15"/>
</dbReference>
<name>A0A1E4S8K7_CYBJN</name>
<keyword evidence="3" id="KW-0328">Glycosyltransferase</keyword>
<comment type="similarity">
    <text evidence="2">Belongs to the glycosyltransferase 15 family.</text>
</comment>
<dbReference type="GO" id="GO:0005794">
    <property type="term" value="C:Golgi apparatus"/>
    <property type="evidence" value="ECO:0007669"/>
    <property type="project" value="TreeGrafter"/>
</dbReference>
<dbReference type="PANTHER" id="PTHR31121">
    <property type="entry name" value="ALPHA-1,2 MANNOSYLTRANSFERASE KTR1"/>
    <property type="match status" value="1"/>
</dbReference>
<keyword evidence="5" id="KW-0735">Signal-anchor</keyword>
<dbReference type="Proteomes" id="UP000094389">
    <property type="component" value="Unassembled WGS sequence"/>
</dbReference>
<dbReference type="GO" id="GO:0000026">
    <property type="term" value="F:alpha-1,2-mannosyltransferase activity"/>
    <property type="evidence" value="ECO:0007669"/>
    <property type="project" value="TreeGrafter"/>
</dbReference>
<evidence type="ECO:0000313" key="7">
    <source>
        <dbReference type="EMBL" id="ODV75846.1"/>
    </source>
</evidence>
<dbReference type="Gene3D" id="3.90.550.10">
    <property type="entry name" value="Spore Coat Polysaccharide Biosynthesis Protein SpsA, Chain A"/>
    <property type="match status" value="1"/>
</dbReference>
<organism evidence="7 8">
    <name type="scientific">Cyberlindnera jadinii (strain ATCC 18201 / CBS 1600 / BCRC 20928 / JCM 3617 / NBRC 0987 / NRRL Y-1542)</name>
    <name type="common">Torula yeast</name>
    <name type="synonym">Candida utilis</name>
    <dbReference type="NCBI Taxonomy" id="983966"/>
    <lineage>
        <taxon>Eukaryota</taxon>
        <taxon>Fungi</taxon>
        <taxon>Dikarya</taxon>
        <taxon>Ascomycota</taxon>
        <taxon>Saccharomycotina</taxon>
        <taxon>Saccharomycetes</taxon>
        <taxon>Phaffomycetales</taxon>
        <taxon>Phaffomycetaceae</taxon>
        <taxon>Cyberlindnera</taxon>
    </lineage>
</organism>
<dbReference type="GO" id="GO:0000032">
    <property type="term" value="P:cell wall mannoprotein biosynthetic process"/>
    <property type="evidence" value="ECO:0007669"/>
    <property type="project" value="TreeGrafter"/>
</dbReference>
<keyword evidence="8" id="KW-1185">Reference proteome</keyword>
<evidence type="ECO:0000256" key="1">
    <source>
        <dbReference type="ARBA" id="ARBA00004606"/>
    </source>
</evidence>
<dbReference type="OrthoDB" id="439943at2759"/>
<feature type="active site" description="Nucleophile" evidence="6">
    <location>
        <position position="315"/>
    </location>
</feature>
<dbReference type="InterPro" id="IPR029044">
    <property type="entry name" value="Nucleotide-diphossugar_trans"/>
</dbReference>
<comment type="subcellular location">
    <subcellularLocation>
        <location evidence="1">Membrane</location>
        <topology evidence="1">Single-pass type II membrane protein</topology>
    </subcellularLocation>
</comment>
<dbReference type="GeneID" id="30986729"/>
<dbReference type="GO" id="GO:0016020">
    <property type="term" value="C:membrane"/>
    <property type="evidence" value="ECO:0007669"/>
    <property type="project" value="UniProtKB-SubCell"/>
</dbReference>
<dbReference type="EMBL" id="KV453925">
    <property type="protein sequence ID" value="ODV75846.1"/>
    <property type="molecule type" value="Genomic_DNA"/>
</dbReference>
<dbReference type="PIRSF" id="PIRSF018153">
    <property type="entry name" value="Glyco_trans_15"/>
    <property type="match status" value="1"/>
</dbReference>
<reference evidence="7 8" key="1">
    <citation type="journal article" date="2016" name="Proc. Natl. Acad. Sci. U.S.A.">
        <title>Comparative genomics of biotechnologically important yeasts.</title>
        <authorList>
            <person name="Riley R."/>
            <person name="Haridas S."/>
            <person name="Wolfe K.H."/>
            <person name="Lopes M.R."/>
            <person name="Hittinger C.T."/>
            <person name="Goeker M."/>
            <person name="Salamov A.A."/>
            <person name="Wisecaver J.H."/>
            <person name="Long T.M."/>
            <person name="Calvey C.H."/>
            <person name="Aerts A.L."/>
            <person name="Barry K.W."/>
            <person name="Choi C."/>
            <person name="Clum A."/>
            <person name="Coughlan A.Y."/>
            <person name="Deshpande S."/>
            <person name="Douglass A.P."/>
            <person name="Hanson S.J."/>
            <person name="Klenk H.-P."/>
            <person name="LaButti K.M."/>
            <person name="Lapidus A."/>
            <person name="Lindquist E.A."/>
            <person name="Lipzen A.M."/>
            <person name="Meier-Kolthoff J.P."/>
            <person name="Ohm R.A."/>
            <person name="Otillar R.P."/>
            <person name="Pangilinan J.L."/>
            <person name="Peng Y."/>
            <person name="Rokas A."/>
            <person name="Rosa C.A."/>
            <person name="Scheuner C."/>
            <person name="Sibirny A.A."/>
            <person name="Slot J.C."/>
            <person name="Stielow J.B."/>
            <person name="Sun H."/>
            <person name="Kurtzman C.P."/>
            <person name="Blackwell M."/>
            <person name="Grigoriev I.V."/>
            <person name="Jeffries T.W."/>
        </authorList>
    </citation>
    <scope>NUCLEOTIDE SEQUENCE [LARGE SCALE GENOMIC DNA]</scope>
    <source>
        <strain evidence="8">ATCC 18201 / CBS 1600 / BCRC 20928 / JCM 3617 / NBRC 0987 / NRRL Y-1542</strain>
    </source>
</reference>
<dbReference type="OMA" id="YNDFFEM"/>
<dbReference type="GO" id="GO:0006487">
    <property type="term" value="P:protein N-linked glycosylation"/>
    <property type="evidence" value="ECO:0007669"/>
    <property type="project" value="TreeGrafter"/>
</dbReference>
<evidence type="ECO:0000256" key="4">
    <source>
        <dbReference type="ARBA" id="ARBA00022679"/>
    </source>
</evidence>
<dbReference type="RefSeq" id="XP_020072885.1">
    <property type="nucleotide sequence ID" value="XM_020212333.1"/>
</dbReference>
<dbReference type="AlphaFoldDB" id="A0A1E4S8K7"/>
<evidence type="ECO:0000256" key="5">
    <source>
        <dbReference type="ARBA" id="ARBA00022968"/>
    </source>
</evidence>
<dbReference type="Pfam" id="PF01793">
    <property type="entry name" value="Glyco_transf_15"/>
    <property type="match status" value="2"/>
</dbReference>
<dbReference type="SUPFAM" id="SSF53448">
    <property type="entry name" value="Nucleotide-diphospho-sugar transferases"/>
    <property type="match status" value="1"/>
</dbReference>
<evidence type="ECO:0000313" key="8">
    <source>
        <dbReference type="Proteomes" id="UP000094389"/>
    </source>
</evidence>
<proteinExistence type="inferred from homology"/>
<evidence type="ECO:0000256" key="2">
    <source>
        <dbReference type="ARBA" id="ARBA00007677"/>
    </source>
</evidence>
<feature type="non-terminal residue" evidence="7">
    <location>
        <position position="1"/>
    </location>
</feature>
<feature type="non-terminal residue" evidence="7">
    <location>
        <position position="437"/>
    </location>
</feature>
<dbReference type="STRING" id="983966.A0A1E4S8K7"/>
<keyword evidence="5" id="KW-0812">Transmembrane</keyword>